<dbReference type="Proteomes" id="UP001602119">
    <property type="component" value="Unassembled WGS sequence"/>
</dbReference>
<dbReference type="EMBL" id="JBIAXI010000008">
    <property type="protein sequence ID" value="MFF4774423.1"/>
    <property type="molecule type" value="Genomic_DNA"/>
</dbReference>
<dbReference type="RefSeq" id="WP_387342755.1">
    <property type="nucleotide sequence ID" value="NZ_JBIAXI010000008.1"/>
</dbReference>
<keyword evidence="3" id="KW-1185">Reference proteome</keyword>
<feature type="transmembrane region" description="Helical" evidence="1">
    <location>
        <begin position="136"/>
        <end position="159"/>
    </location>
</feature>
<gene>
    <name evidence="2" type="ORF">ACFY05_16340</name>
</gene>
<proteinExistence type="predicted"/>
<keyword evidence="1" id="KW-1133">Transmembrane helix</keyword>
<comment type="caution">
    <text evidence="2">The sequence shown here is derived from an EMBL/GenBank/DDBJ whole genome shotgun (WGS) entry which is preliminary data.</text>
</comment>
<accession>A0ABW6V537</accession>
<evidence type="ECO:0000256" key="1">
    <source>
        <dbReference type="SAM" id="Phobius"/>
    </source>
</evidence>
<feature type="transmembrane region" description="Helical" evidence="1">
    <location>
        <begin position="31"/>
        <end position="50"/>
    </location>
</feature>
<feature type="transmembrane region" description="Helical" evidence="1">
    <location>
        <begin position="112"/>
        <end position="130"/>
    </location>
</feature>
<feature type="transmembrane region" description="Helical" evidence="1">
    <location>
        <begin position="84"/>
        <end position="105"/>
    </location>
</feature>
<organism evidence="2 3">
    <name type="scientific">Microtetraspora fusca</name>
    <dbReference type="NCBI Taxonomy" id="1997"/>
    <lineage>
        <taxon>Bacteria</taxon>
        <taxon>Bacillati</taxon>
        <taxon>Actinomycetota</taxon>
        <taxon>Actinomycetes</taxon>
        <taxon>Streptosporangiales</taxon>
        <taxon>Streptosporangiaceae</taxon>
        <taxon>Microtetraspora</taxon>
    </lineage>
</organism>
<feature type="transmembrane region" description="Helical" evidence="1">
    <location>
        <begin position="5"/>
        <end position="25"/>
    </location>
</feature>
<feature type="transmembrane region" description="Helical" evidence="1">
    <location>
        <begin position="62"/>
        <end position="78"/>
    </location>
</feature>
<keyword evidence="1" id="KW-0812">Transmembrane</keyword>
<name>A0ABW6V537_MICFU</name>
<evidence type="ECO:0000313" key="3">
    <source>
        <dbReference type="Proteomes" id="UP001602119"/>
    </source>
</evidence>
<keyword evidence="1" id="KW-0472">Membrane</keyword>
<evidence type="ECO:0008006" key="4">
    <source>
        <dbReference type="Google" id="ProtNLM"/>
    </source>
</evidence>
<protein>
    <recommendedName>
        <fullName evidence="4">DMT family transporter</fullName>
    </recommendedName>
</protein>
<evidence type="ECO:0000313" key="2">
    <source>
        <dbReference type="EMBL" id="MFF4774423.1"/>
    </source>
</evidence>
<reference evidence="2 3" key="1">
    <citation type="submission" date="2024-10" db="EMBL/GenBank/DDBJ databases">
        <title>The Natural Products Discovery Center: Release of the First 8490 Sequenced Strains for Exploring Actinobacteria Biosynthetic Diversity.</title>
        <authorList>
            <person name="Kalkreuter E."/>
            <person name="Kautsar S.A."/>
            <person name="Yang D."/>
            <person name="Bader C.D."/>
            <person name="Teijaro C.N."/>
            <person name="Fluegel L."/>
            <person name="Davis C.M."/>
            <person name="Simpson J.R."/>
            <person name="Lauterbach L."/>
            <person name="Steele A.D."/>
            <person name="Gui C."/>
            <person name="Meng S."/>
            <person name="Li G."/>
            <person name="Viehrig K."/>
            <person name="Ye F."/>
            <person name="Su P."/>
            <person name="Kiefer A.F."/>
            <person name="Nichols A."/>
            <person name="Cepeda A.J."/>
            <person name="Yan W."/>
            <person name="Fan B."/>
            <person name="Jiang Y."/>
            <person name="Adhikari A."/>
            <person name="Zheng C.-J."/>
            <person name="Schuster L."/>
            <person name="Cowan T.M."/>
            <person name="Smanski M.J."/>
            <person name="Chevrette M.G."/>
            <person name="De Carvalho L.P.S."/>
            <person name="Shen B."/>
        </authorList>
    </citation>
    <scope>NUCLEOTIDE SEQUENCE [LARGE SCALE GENOMIC DNA]</scope>
    <source>
        <strain evidence="2 3">NPDC001281</strain>
    </source>
</reference>
<sequence>MRLRVIITISLTALVVVGLLVVLWNTGRNDLRIVVVFCAFTLLAGLATWVQLKGHEPSVSRVISSFVTWLFVLAWLIGTPASMYAFMVTAVIGALVAFIAVLGYAGVADGRWIGVITQTALLLLVAFIGHQEFTGADFWTALEVSSIGLAVALVTSFAIERVRAESRPIPPSRSPDTELFSVTKDNVV</sequence>